<dbReference type="EMBL" id="JASPKZ010008856">
    <property type="protein sequence ID" value="KAJ9578872.1"/>
    <property type="molecule type" value="Genomic_DNA"/>
</dbReference>
<evidence type="ECO:0000313" key="1">
    <source>
        <dbReference type="EMBL" id="KAJ9578872.1"/>
    </source>
</evidence>
<feature type="non-terminal residue" evidence="1">
    <location>
        <position position="1"/>
    </location>
</feature>
<sequence>EKANQISLFARFESNRKYARKTKDGLWKFDCINVRQIAGFFILEDIIFFPHLLIIRSNQPNKVISQVSVEKDIHWGRTYIFVEVYTSSDVPPRLAHALLTLTYAKRCAFSAGTRASMYKIICMDCGTICVGKKL</sequence>
<keyword evidence="2" id="KW-1185">Reference proteome</keyword>
<protein>
    <submittedName>
        <fullName evidence="1">Uncharacterized protein</fullName>
    </submittedName>
</protein>
<reference evidence="1" key="2">
    <citation type="submission" date="2023-05" db="EMBL/GenBank/DDBJ databases">
        <authorList>
            <person name="Fouks B."/>
        </authorList>
    </citation>
    <scope>NUCLEOTIDE SEQUENCE</scope>
    <source>
        <strain evidence="1">Stay&amp;Tobe</strain>
        <tissue evidence="1">Testes</tissue>
    </source>
</reference>
<dbReference type="AlphaFoldDB" id="A0AAD7ZEL8"/>
<proteinExistence type="predicted"/>
<dbReference type="Proteomes" id="UP001233999">
    <property type="component" value="Unassembled WGS sequence"/>
</dbReference>
<accession>A0AAD7ZEL8</accession>
<feature type="non-terminal residue" evidence="1">
    <location>
        <position position="134"/>
    </location>
</feature>
<comment type="caution">
    <text evidence="1">The sequence shown here is derived from an EMBL/GenBank/DDBJ whole genome shotgun (WGS) entry which is preliminary data.</text>
</comment>
<organism evidence="1 2">
    <name type="scientific">Diploptera punctata</name>
    <name type="common">Pacific beetle cockroach</name>
    <dbReference type="NCBI Taxonomy" id="6984"/>
    <lineage>
        <taxon>Eukaryota</taxon>
        <taxon>Metazoa</taxon>
        <taxon>Ecdysozoa</taxon>
        <taxon>Arthropoda</taxon>
        <taxon>Hexapoda</taxon>
        <taxon>Insecta</taxon>
        <taxon>Pterygota</taxon>
        <taxon>Neoptera</taxon>
        <taxon>Polyneoptera</taxon>
        <taxon>Dictyoptera</taxon>
        <taxon>Blattodea</taxon>
        <taxon>Blaberoidea</taxon>
        <taxon>Blaberidae</taxon>
        <taxon>Diplopterinae</taxon>
        <taxon>Diploptera</taxon>
    </lineage>
</organism>
<name>A0AAD7ZEL8_DIPPU</name>
<evidence type="ECO:0000313" key="2">
    <source>
        <dbReference type="Proteomes" id="UP001233999"/>
    </source>
</evidence>
<reference evidence="1" key="1">
    <citation type="journal article" date="2023" name="IScience">
        <title>Live-bearing cockroach genome reveals convergent evolutionary mechanisms linked to viviparity in insects and beyond.</title>
        <authorList>
            <person name="Fouks B."/>
            <person name="Harrison M.C."/>
            <person name="Mikhailova A.A."/>
            <person name="Marchal E."/>
            <person name="English S."/>
            <person name="Carruthers M."/>
            <person name="Jennings E.C."/>
            <person name="Chiamaka E.L."/>
            <person name="Frigard R.A."/>
            <person name="Pippel M."/>
            <person name="Attardo G.M."/>
            <person name="Benoit J.B."/>
            <person name="Bornberg-Bauer E."/>
            <person name="Tobe S.S."/>
        </authorList>
    </citation>
    <scope>NUCLEOTIDE SEQUENCE</scope>
    <source>
        <strain evidence="1">Stay&amp;Tobe</strain>
    </source>
</reference>
<gene>
    <name evidence="1" type="ORF">L9F63_004886</name>
</gene>